<dbReference type="OrthoDB" id="3544487at2759"/>
<evidence type="ECO:0000256" key="1">
    <source>
        <dbReference type="SAM" id="Coils"/>
    </source>
</evidence>
<dbReference type="VEuPathDB" id="FungiDB:ACJ73_01660"/>
<organism evidence="3 4">
    <name type="scientific">Blastomyces percursus</name>
    <dbReference type="NCBI Taxonomy" id="1658174"/>
    <lineage>
        <taxon>Eukaryota</taxon>
        <taxon>Fungi</taxon>
        <taxon>Dikarya</taxon>
        <taxon>Ascomycota</taxon>
        <taxon>Pezizomycotina</taxon>
        <taxon>Eurotiomycetes</taxon>
        <taxon>Eurotiomycetidae</taxon>
        <taxon>Onygenales</taxon>
        <taxon>Ajellomycetaceae</taxon>
        <taxon>Blastomyces</taxon>
    </lineage>
</organism>
<evidence type="ECO:0000313" key="4">
    <source>
        <dbReference type="Proteomes" id="UP000242791"/>
    </source>
</evidence>
<dbReference type="AlphaFoldDB" id="A0A1J9QFR1"/>
<dbReference type="InterPro" id="IPR021842">
    <property type="entry name" value="DUF3435"/>
</dbReference>
<proteinExistence type="predicted"/>
<comment type="caution">
    <text evidence="3">The sequence shown here is derived from an EMBL/GenBank/DDBJ whole genome shotgun (WGS) entry which is preliminary data.</text>
</comment>
<dbReference type="Proteomes" id="UP000242791">
    <property type="component" value="Unassembled WGS sequence"/>
</dbReference>
<gene>
    <name evidence="3" type="ORF">ACJ73_01660</name>
</gene>
<sequence length="147" mass="17168">MDAKHKYNRAVRELRNEKQRQRNRLIRANLKRYRDEQPVIDVERQLAGKLVDTKVMETLEHKSFMSPEHLIMVDAVLSMPGATIEAEYQRRINAINAMAAFCRMEEGRPTPRPTQSRHQPVPDDDDPYPPTKRQRSAFSALETPICR</sequence>
<dbReference type="Pfam" id="PF11917">
    <property type="entry name" value="DUF3435"/>
    <property type="match status" value="1"/>
</dbReference>
<keyword evidence="1" id="KW-0175">Coiled coil</keyword>
<reference evidence="3 4" key="1">
    <citation type="submission" date="2015-08" db="EMBL/GenBank/DDBJ databases">
        <title>Emmonsia species relationships and genome sequence.</title>
        <authorList>
            <person name="Cuomo C.A."/>
            <person name="Schwartz I.S."/>
            <person name="Kenyon C."/>
            <person name="De Hoog G.S."/>
            <person name="Govender N.P."/>
            <person name="Botha A."/>
            <person name="Moreno L."/>
            <person name="De Vries M."/>
            <person name="Munoz J.F."/>
            <person name="Stielow J.B."/>
        </authorList>
    </citation>
    <scope>NUCLEOTIDE SEQUENCE [LARGE SCALE GENOMIC DNA]</scope>
    <source>
        <strain evidence="3 4">EI222</strain>
    </source>
</reference>
<protein>
    <submittedName>
        <fullName evidence="3">Uncharacterized protein</fullName>
    </submittedName>
</protein>
<evidence type="ECO:0000313" key="3">
    <source>
        <dbReference type="EMBL" id="OJD26938.1"/>
    </source>
</evidence>
<keyword evidence="4" id="KW-1185">Reference proteome</keyword>
<feature type="region of interest" description="Disordered" evidence="2">
    <location>
        <begin position="104"/>
        <end position="147"/>
    </location>
</feature>
<evidence type="ECO:0000256" key="2">
    <source>
        <dbReference type="SAM" id="MobiDB-lite"/>
    </source>
</evidence>
<accession>A0A1J9QFR1</accession>
<dbReference type="STRING" id="1658174.A0A1J9QFR1"/>
<dbReference type="EMBL" id="LGTZ01000156">
    <property type="protein sequence ID" value="OJD26938.1"/>
    <property type="molecule type" value="Genomic_DNA"/>
</dbReference>
<feature type="coiled-coil region" evidence="1">
    <location>
        <begin position="4"/>
        <end position="36"/>
    </location>
</feature>
<name>A0A1J9QFR1_9EURO</name>